<dbReference type="Gene3D" id="3.40.50.300">
    <property type="entry name" value="P-loop containing nucleotide triphosphate hydrolases"/>
    <property type="match status" value="1"/>
</dbReference>
<dbReference type="AlphaFoldDB" id="A0A023F7Z7"/>
<evidence type="ECO:0000313" key="11">
    <source>
        <dbReference type="EMBL" id="JAC17382.1"/>
    </source>
</evidence>
<name>A0A023F7Z7_TRIIF</name>
<dbReference type="GO" id="GO:0005634">
    <property type="term" value="C:nucleus"/>
    <property type="evidence" value="ECO:0007669"/>
    <property type="project" value="TreeGrafter"/>
</dbReference>
<protein>
    <recommendedName>
        <fullName evidence="4">Thymidylate kinase</fullName>
        <ecNumber evidence="3">2.7.4.9</ecNumber>
    </recommendedName>
</protein>
<reference evidence="11" key="1">
    <citation type="journal article" date="2014" name="PLoS Negl. Trop. Dis.">
        <title>An updated insight into the Sialotranscriptome of Triatoma infestans: developmental stage and geographic variations.</title>
        <authorList>
            <person name="Schwarz A."/>
            <person name="Medrano-Mercado N."/>
            <person name="Schaub G.A."/>
            <person name="Struchiner C.J."/>
            <person name="Bargues M.D."/>
            <person name="Levy M.Z."/>
            <person name="Ribeiro J.M."/>
        </authorList>
    </citation>
    <scope>NUCLEOTIDE SEQUENCE</scope>
    <source>
        <strain evidence="11">Chile</strain>
        <tissue evidence="11">Salivary glands</tissue>
    </source>
</reference>
<dbReference type="EC" id="2.7.4.9" evidence="3"/>
<dbReference type="InterPro" id="IPR018094">
    <property type="entry name" value="Thymidylate_kinase"/>
</dbReference>
<keyword evidence="6" id="KW-0545">Nucleotide biosynthesis</keyword>
<dbReference type="HAMAP" id="MF_00165">
    <property type="entry name" value="Thymidylate_kinase"/>
    <property type="match status" value="1"/>
</dbReference>
<evidence type="ECO:0000256" key="6">
    <source>
        <dbReference type="ARBA" id="ARBA00022727"/>
    </source>
</evidence>
<dbReference type="InterPro" id="IPR018095">
    <property type="entry name" value="Thymidylate_kin_CS"/>
</dbReference>
<feature type="domain" description="Thymidylate kinase-like" evidence="10">
    <location>
        <begin position="10"/>
        <end position="187"/>
    </location>
</feature>
<sequence>MKNRGALIVIEGVDRSGKSTQCKKLVEKLNENNIPATLVCFPDRTTSTGKLINDYLTKNVELPDQVIHLLFTANRWELEPNIRKHLTQGVTVIVDRYSFSGVAYSVAKQANTENLEWFKNPESGLPKPDGVFYLQLEQNVINGRKGFGEERYDCSQFQKKVAECFAYLMDESWQIIDANKTVDELLKELYGKISEIIDKSKNKPILRLW</sequence>
<dbReference type="FunFam" id="3.40.50.300:FF:000679">
    <property type="entry name" value="Thymidylate kinase"/>
    <property type="match status" value="1"/>
</dbReference>
<dbReference type="EMBL" id="GBBI01001330">
    <property type="protein sequence ID" value="JAC17382.1"/>
    <property type="molecule type" value="mRNA"/>
</dbReference>
<dbReference type="CDD" id="cd01672">
    <property type="entry name" value="TMPK"/>
    <property type="match status" value="1"/>
</dbReference>
<comment type="similarity">
    <text evidence="2">Belongs to the thymidylate kinase family.</text>
</comment>
<dbReference type="GO" id="GO:0006235">
    <property type="term" value="P:dTTP biosynthetic process"/>
    <property type="evidence" value="ECO:0007669"/>
    <property type="project" value="TreeGrafter"/>
</dbReference>
<keyword evidence="8 11" id="KW-0418">Kinase</keyword>
<dbReference type="GO" id="GO:0005524">
    <property type="term" value="F:ATP binding"/>
    <property type="evidence" value="ECO:0007669"/>
    <property type="project" value="UniProtKB-KW"/>
</dbReference>
<proteinExistence type="evidence at transcript level"/>
<evidence type="ECO:0000256" key="1">
    <source>
        <dbReference type="ARBA" id="ARBA00004992"/>
    </source>
</evidence>
<dbReference type="GO" id="GO:0006227">
    <property type="term" value="P:dUDP biosynthetic process"/>
    <property type="evidence" value="ECO:0007669"/>
    <property type="project" value="TreeGrafter"/>
</dbReference>
<dbReference type="GO" id="GO:0004550">
    <property type="term" value="F:nucleoside diphosphate kinase activity"/>
    <property type="evidence" value="ECO:0007669"/>
    <property type="project" value="TreeGrafter"/>
</dbReference>
<comment type="pathway">
    <text evidence="1">Pyrimidine metabolism; dTTP biosynthesis.</text>
</comment>
<dbReference type="NCBIfam" id="TIGR00041">
    <property type="entry name" value="DTMP_kinase"/>
    <property type="match status" value="1"/>
</dbReference>
<evidence type="ECO:0000256" key="7">
    <source>
        <dbReference type="ARBA" id="ARBA00022741"/>
    </source>
</evidence>
<keyword evidence="7" id="KW-0547">Nucleotide-binding</keyword>
<evidence type="ECO:0000256" key="4">
    <source>
        <dbReference type="ARBA" id="ARBA00017144"/>
    </source>
</evidence>
<dbReference type="Pfam" id="PF02223">
    <property type="entry name" value="Thymidylate_kin"/>
    <property type="match status" value="1"/>
</dbReference>
<accession>A0A023F7Z7</accession>
<evidence type="ECO:0000256" key="3">
    <source>
        <dbReference type="ARBA" id="ARBA00012980"/>
    </source>
</evidence>
<dbReference type="InterPro" id="IPR039430">
    <property type="entry name" value="Thymidylate_kin-like_dom"/>
</dbReference>
<evidence type="ECO:0000256" key="8">
    <source>
        <dbReference type="ARBA" id="ARBA00022777"/>
    </source>
</evidence>
<keyword evidence="5" id="KW-0808">Transferase</keyword>
<evidence type="ECO:0000256" key="9">
    <source>
        <dbReference type="ARBA" id="ARBA00022840"/>
    </source>
</evidence>
<dbReference type="SUPFAM" id="SSF52540">
    <property type="entry name" value="P-loop containing nucleoside triphosphate hydrolases"/>
    <property type="match status" value="1"/>
</dbReference>
<keyword evidence="9" id="KW-0067">ATP-binding</keyword>
<dbReference type="GO" id="GO:0005739">
    <property type="term" value="C:mitochondrion"/>
    <property type="evidence" value="ECO:0007669"/>
    <property type="project" value="TreeGrafter"/>
</dbReference>
<dbReference type="InterPro" id="IPR027417">
    <property type="entry name" value="P-loop_NTPase"/>
</dbReference>
<organism evidence="11">
    <name type="scientific">Triatoma infestans</name>
    <name type="common">Assassin bug</name>
    <dbReference type="NCBI Taxonomy" id="30076"/>
    <lineage>
        <taxon>Eukaryota</taxon>
        <taxon>Metazoa</taxon>
        <taxon>Ecdysozoa</taxon>
        <taxon>Arthropoda</taxon>
        <taxon>Hexapoda</taxon>
        <taxon>Insecta</taxon>
        <taxon>Pterygota</taxon>
        <taxon>Neoptera</taxon>
        <taxon>Paraneoptera</taxon>
        <taxon>Hemiptera</taxon>
        <taxon>Heteroptera</taxon>
        <taxon>Panheteroptera</taxon>
        <taxon>Cimicomorpha</taxon>
        <taxon>Reduviidae</taxon>
        <taxon>Triatominae</taxon>
        <taxon>Triatoma</taxon>
    </lineage>
</organism>
<dbReference type="GO" id="GO:0005829">
    <property type="term" value="C:cytosol"/>
    <property type="evidence" value="ECO:0007669"/>
    <property type="project" value="TreeGrafter"/>
</dbReference>
<dbReference type="GO" id="GO:0004798">
    <property type="term" value="F:dTMP kinase activity"/>
    <property type="evidence" value="ECO:0007669"/>
    <property type="project" value="UniProtKB-EC"/>
</dbReference>
<dbReference type="PANTHER" id="PTHR10344">
    <property type="entry name" value="THYMIDYLATE KINASE"/>
    <property type="match status" value="1"/>
</dbReference>
<dbReference type="PANTHER" id="PTHR10344:SF1">
    <property type="entry name" value="THYMIDYLATE KINASE"/>
    <property type="match status" value="1"/>
</dbReference>
<evidence type="ECO:0000256" key="2">
    <source>
        <dbReference type="ARBA" id="ARBA00009776"/>
    </source>
</evidence>
<dbReference type="PROSITE" id="PS01331">
    <property type="entry name" value="THYMIDYLATE_KINASE"/>
    <property type="match status" value="1"/>
</dbReference>
<evidence type="ECO:0000256" key="5">
    <source>
        <dbReference type="ARBA" id="ARBA00022679"/>
    </source>
</evidence>
<dbReference type="GO" id="GO:0006233">
    <property type="term" value="P:dTDP biosynthetic process"/>
    <property type="evidence" value="ECO:0007669"/>
    <property type="project" value="InterPro"/>
</dbReference>
<evidence type="ECO:0000259" key="10">
    <source>
        <dbReference type="Pfam" id="PF02223"/>
    </source>
</evidence>